<sequence>MPDVARITSEVQSAPQPFPPLRRKVTFACETCRKRRVKCSGRLPCDFCTENDRICIFHDTRARRGPRPRQSASKVVRPLAPAPPRDELAGASPEDVIVVSQPTAASVEPEESDDDESENDDFLPLPAWKQGLERVLFRDNRVITDQEKHYLELVCHLLELLWRRGPLFMRSLLPAAYLLEQINLGACPKGLILAVCAYTVKYSVHRAAKGDAGRNLACQFESEARQEADITNFRGDNLGHIHVYCVLAWHAASQGDGRRAWVDLSIARSLLEISATNDTEATELRQRTQNCLELQMLYHSIGNSSLQKQCQGSNLHPGLHLGAPDKNINQFPRLLNLLIRIQQLCQRPFSRHEPPPWKMNSEFQALQDEVRTHLIRQPRSFYYSAEAFGEHDTLISTDAAGCALAWHCCTIILSRTFLPIPERSRGDGDSSGVTTVTTTYFPGAPQLFLRERIYSCEASAAAICVIGKEVVSSNLFFLATPWLGYACMQSALVLINQLHRTTESYDERIMDNLKFAFTILRMTESFYAPAHEWIETLFRVHDINTPLRHNSENVDAAFRGYFSRFVGVNEPGFATLYPKEIIETQDTHIHHTSEDSDLPPQEISRNNGELADGPNSGHSWLQSYVSHLDENISDNESGVVSREALRPNSDKDHNDDSVVQQDRPSLPIVPVDTRILVANPVPEITVADSNNNNNNVSESWQLHDPGRGVDDLYAQFGDMNYSNNDGSSLGDDVWSAMMDRVLDGNEQWAGILTNQDDLFHGHFG</sequence>
<protein>
    <submittedName>
        <fullName evidence="1">Uncharacterized protein</fullName>
    </submittedName>
</protein>
<reference evidence="1 2" key="1">
    <citation type="journal article" date="2022" name="New Phytol.">
        <title>Ecological generalism drives hyperdiversity of secondary metabolite gene clusters in xylarialean endophytes.</title>
        <authorList>
            <person name="Franco M.E.E."/>
            <person name="Wisecaver J.H."/>
            <person name="Arnold A.E."/>
            <person name="Ju Y.M."/>
            <person name="Slot J.C."/>
            <person name="Ahrendt S."/>
            <person name="Moore L.P."/>
            <person name="Eastman K.E."/>
            <person name="Scott K."/>
            <person name="Konkel Z."/>
            <person name="Mondo S.J."/>
            <person name="Kuo A."/>
            <person name="Hayes R.D."/>
            <person name="Haridas S."/>
            <person name="Andreopoulos B."/>
            <person name="Riley R."/>
            <person name="LaButti K."/>
            <person name="Pangilinan J."/>
            <person name="Lipzen A."/>
            <person name="Amirebrahimi M."/>
            <person name="Yan J."/>
            <person name="Adam C."/>
            <person name="Keymanesh K."/>
            <person name="Ng V."/>
            <person name="Louie K."/>
            <person name="Northen T."/>
            <person name="Drula E."/>
            <person name="Henrissat B."/>
            <person name="Hsieh H.M."/>
            <person name="Youens-Clark K."/>
            <person name="Lutzoni F."/>
            <person name="Miadlikowska J."/>
            <person name="Eastwood D.C."/>
            <person name="Hamelin R.C."/>
            <person name="Grigoriev I.V."/>
            <person name="U'Ren J.M."/>
        </authorList>
    </citation>
    <scope>NUCLEOTIDE SEQUENCE [LARGE SCALE GENOMIC DNA]</scope>
    <source>
        <strain evidence="1 2">ER1909</strain>
    </source>
</reference>
<proteinExistence type="predicted"/>
<comment type="caution">
    <text evidence="1">The sequence shown here is derived from an EMBL/GenBank/DDBJ whole genome shotgun (WGS) entry which is preliminary data.</text>
</comment>
<name>A0ACC0DC49_9PEZI</name>
<dbReference type="EMBL" id="MU394291">
    <property type="protein sequence ID" value="KAI6090264.1"/>
    <property type="molecule type" value="Genomic_DNA"/>
</dbReference>
<keyword evidence="2" id="KW-1185">Reference proteome</keyword>
<gene>
    <name evidence="1" type="ORF">F4821DRAFT_228942</name>
</gene>
<evidence type="ECO:0000313" key="2">
    <source>
        <dbReference type="Proteomes" id="UP001497680"/>
    </source>
</evidence>
<accession>A0ACC0DC49</accession>
<evidence type="ECO:0000313" key="1">
    <source>
        <dbReference type="EMBL" id="KAI6090264.1"/>
    </source>
</evidence>
<dbReference type="Proteomes" id="UP001497680">
    <property type="component" value="Unassembled WGS sequence"/>
</dbReference>
<organism evidence="1 2">
    <name type="scientific">Hypoxylon rubiginosum</name>
    <dbReference type="NCBI Taxonomy" id="110542"/>
    <lineage>
        <taxon>Eukaryota</taxon>
        <taxon>Fungi</taxon>
        <taxon>Dikarya</taxon>
        <taxon>Ascomycota</taxon>
        <taxon>Pezizomycotina</taxon>
        <taxon>Sordariomycetes</taxon>
        <taxon>Xylariomycetidae</taxon>
        <taxon>Xylariales</taxon>
        <taxon>Hypoxylaceae</taxon>
        <taxon>Hypoxylon</taxon>
    </lineage>
</organism>